<keyword evidence="1" id="KW-0812">Transmembrane</keyword>
<dbReference type="AlphaFoldDB" id="A0A1W1BNM0"/>
<evidence type="ECO:0000256" key="1">
    <source>
        <dbReference type="SAM" id="Phobius"/>
    </source>
</evidence>
<name>A0A1W1BNM0_9ZZZZ</name>
<feature type="transmembrane region" description="Helical" evidence="1">
    <location>
        <begin position="6"/>
        <end position="25"/>
    </location>
</feature>
<organism evidence="2">
    <name type="scientific">hydrothermal vent metagenome</name>
    <dbReference type="NCBI Taxonomy" id="652676"/>
    <lineage>
        <taxon>unclassified sequences</taxon>
        <taxon>metagenomes</taxon>
        <taxon>ecological metagenomes</taxon>
    </lineage>
</organism>
<gene>
    <name evidence="2" type="ORF">MNB_SV-9-34</name>
</gene>
<keyword evidence="1" id="KW-1133">Transmembrane helix</keyword>
<dbReference type="EMBL" id="FPHG01000027">
    <property type="protein sequence ID" value="SFV55067.1"/>
    <property type="molecule type" value="Genomic_DNA"/>
</dbReference>
<proteinExistence type="predicted"/>
<reference evidence="2" key="1">
    <citation type="submission" date="2016-10" db="EMBL/GenBank/DDBJ databases">
        <authorList>
            <person name="de Groot N.N."/>
        </authorList>
    </citation>
    <scope>NUCLEOTIDE SEQUENCE</scope>
</reference>
<protein>
    <submittedName>
        <fullName evidence="2">Uncharacterized protein</fullName>
    </submittedName>
</protein>
<evidence type="ECO:0000313" key="2">
    <source>
        <dbReference type="EMBL" id="SFV55067.1"/>
    </source>
</evidence>
<keyword evidence="1" id="KW-0472">Membrane</keyword>
<accession>A0A1W1BNM0</accession>
<sequence>MIKEFYILIIFLSISILFVVINYLTNNLNNRDIISISSITKIHSPSFSTLYFEPRLFSTEVEINRYYPNMEIINRMDFIYEEK</sequence>